<proteinExistence type="predicted"/>
<comment type="caution">
    <text evidence="3">The sequence shown here is derived from an EMBL/GenBank/DDBJ whole genome shotgun (WGS) entry which is preliminary data.</text>
</comment>
<sequence length="261" mass="30166">MSRYSTAAAERLPPIASFEGTATTVSRSNTPVLPPVSCIVPQPTSLLSPIHTTLSGFSSPEFTSPHSTPLTYHHQPTTSPTTPTSNGYFHYHQDATMLPYEQRRPEKRRRNAGASARFRDRRKQRERDMQEKCQFLERRVQELESMDTAKRISELERRLEEANSEKHDAKSKIRELEEEIHHLRSQLSVHDYLTPSSSSGESDTKEYYSPQSRSSRASSLSFEQQSNHQYKQQQQQQYHNQYQQQHHTRLPKPTDVQSLLS</sequence>
<evidence type="ECO:0000313" key="4">
    <source>
        <dbReference type="Proteomes" id="UP000789508"/>
    </source>
</evidence>
<feature type="compositionally biased region" description="Low complexity" evidence="1">
    <location>
        <begin position="76"/>
        <end position="85"/>
    </location>
</feature>
<dbReference type="Pfam" id="PF07716">
    <property type="entry name" value="bZIP_2"/>
    <property type="match status" value="1"/>
</dbReference>
<evidence type="ECO:0000313" key="3">
    <source>
        <dbReference type="EMBL" id="CAG8512658.1"/>
    </source>
</evidence>
<accession>A0A9N8ZYH5</accession>
<reference evidence="3" key="1">
    <citation type="submission" date="2021-06" db="EMBL/GenBank/DDBJ databases">
        <authorList>
            <person name="Kallberg Y."/>
            <person name="Tangrot J."/>
            <person name="Rosling A."/>
        </authorList>
    </citation>
    <scope>NUCLEOTIDE SEQUENCE</scope>
    <source>
        <strain evidence="3">FL130A</strain>
    </source>
</reference>
<feature type="region of interest" description="Disordered" evidence="1">
    <location>
        <begin position="59"/>
        <end position="130"/>
    </location>
</feature>
<protein>
    <submittedName>
        <fullName evidence="3">5457_t:CDS:1</fullName>
    </submittedName>
</protein>
<feature type="compositionally biased region" description="Polar residues" evidence="1">
    <location>
        <begin position="59"/>
        <end position="70"/>
    </location>
</feature>
<name>A0A9N8ZYH5_9GLOM</name>
<gene>
    <name evidence="3" type="ORF">ALEPTO_LOCUS4054</name>
</gene>
<dbReference type="OrthoDB" id="2247093at2759"/>
<evidence type="ECO:0000259" key="2">
    <source>
        <dbReference type="PROSITE" id="PS00036"/>
    </source>
</evidence>
<dbReference type="SUPFAM" id="SSF57997">
    <property type="entry name" value="Tropomyosin"/>
    <property type="match status" value="1"/>
</dbReference>
<feature type="compositionally biased region" description="Low complexity" evidence="1">
    <location>
        <begin position="209"/>
        <end position="245"/>
    </location>
</feature>
<feature type="domain" description="BZIP" evidence="2">
    <location>
        <begin position="107"/>
        <end position="121"/>
    </location>
</feature>
<dbReference type="InterPro" id="IPR004827">
    <property type="entry name" value="bZIP"/>
</dbReference>
<dbReference type="AlphaFoldDB" id="A0A9N8ZYH5"/>
<dbReference type="EMBL" id="CAJVPS010000869">
    <property type="protein sequence ID" value="CAG8512658.1"/>
    <property type="molecule type" value="Genomic_DNA"/>
</dbReference>
<evidence type="ECO:0000256" key="1">
    <source>
        <dbReference type="SAM" id="MobiDB-lite"/>
    </source>
</evidence>
<keyword evidence="4" id="KW-1185">Reference proteome</keyword>
<dbReference type="Proteomes" id="UP000789508">
    <property type="component" value="Unassembled WGS sequence"/>
</dbReference>
<dbReference type="PROSITE" id="PS00036">
    <property type="entry name" value="BZIP_BASIC"/>
    <property type="match status" value="1"/>
</dbReference>
<feature type="region of interest" description="Disordered" evidence="1">
    <location>
        <begin position="187"/>
        <end position="261"/>
    </location>
</feature>
<dbReference type="CDD" id="cd14705">
    <property type="entry name" value="bZIP_Zip1"/>
    <property type="match status" value="1"/>
</dbReference>
<dbReference type="GO" id="GO:0003700">
    <property type="term" value="F:DNA-binding transcription factor activity"/>
    <property type="evidence" value="ECO:0007669"/>
    <property type="project" value="InterPro"/>
</dbReference>
<organism evidence="3 4">
    <name type="scientific">Ambispora leptoticha</name>
    <dbReference type="NCBI Taxonomy" id="144679"/>
    <lineage>
        <taxon>Eukaryota</taxon>
        <taxon>Fungi</taxon>
        <taxon>Fungi incertae sedis</taxon>
        <taxon>Mucoromycota</taxon>
        <taxon>Glomeromycotina</taxon>
        <taxon>Glomeromycetes</taxon>
        <taxon>Archaeosporales</taxon>
        <taxon>Ambisporaceae</taxon>
        <taxon>Ambispora</taxon>
    </lineage>
</organism>
<dbReference type="Gene3D" id="1.20.5.170">
    <property type="match status" value="1"/>
</dbReference>